<dbReference type="GO" id="GO:0003677">
    <property type="term" value="F:DNA binding"/>
    <property type="evidence" value="ECO:0007669"/>
    <property type="project" value="InterPro"/>
</dbReference>
<comment type="catalytic activity">
    <reaction evidence="5">
        <text>a 2'-deoxyadenosine in DNA + S-adenosyl-L-methionine = an N(6)-methyl-2'-deoxyadenosine in DNA + S-adenosyl-L-homocysteine + H(+)</text>
        <dbReference type="Rhea" id="RHEA:15197"/>
        <dbReference type="Rhea" id="RHEA-COMP:12418"/>
        <dbReference type="Rhea" id="RHEA-COMP:12419"/>
        <dbReference type="ChEBI" id="CHEBI:15378"/>
        <dbReference type="ChEBI" id="CHEBI:57856"/>
        <dbReference type="ChEBI" id="CHEBI:59789"/>
        <dbReference type="ChEBI" id="CHEBI:90615"/>
        <dbReference type="ChEBI" id="CHEBI:90616"/>
        <dbReference type="EC" id="2.1.1.72"/>
    </reaction>
</comment>
<reference evidence="10 11" key="1">
    <citation type="submission" date="2017-06" db="EMBL/GenBank/DDBJ databases">
        <title>Novel microbial phyla capable of carbon fixation and sulfur reduction in deep-sea sediments.</title>
        <authorList>
            <person name="Huang J."/>
            <person name="Baker B."/>
            <person name="Wang Y."/>
        </authorList>
    </citation>
    <scope>NUCLEOTIDE SEQUENCE [LARGE SCALE GENOMIC DNA]</scope>
    <source>
        <strain evidence="10">B3_TA06</strain>
    </source>
</reference>
<evidence type="ECO:0000259" key="9">
    <source>
        <dbReference type="Pfam" id="PF22240"/>
    </source>
</evidence>
<keyword evidence="4" id="KW-0680">Restriction system</keyword>
<dbReference type="GO" id="GO:0008170">
    <property type="term" value="F:N-methyltransferase activity"/>
    <property type="evidence" value="ECO:0007669"/>
    <property type="project" value="InterPro"/>
</dbReference>
<dbReference type="PROSITE" id="PS00092">
    <property type="entry name" value="N6_MTASE"/>
    <property type="match status" value="1"/>
</dbReference>
<evidence type="ECO:0000256" key="4">
    <source>
        <dbReference type="ARBA" id="ARBA00022747"/>
    </source>
</evidence>
<evidence type="ECO:0000256" key="5">
    <source>
        <dbReference type="ARBA" id="ARBA00047942"/>
    </source>
</evidence>
<dbReference type="Proteomes" id="UP000317778">
    <property type="component" value="Unassembled WGS sequence"/>
</dbReference>
<evidence type="ECO:0000259" key="7">
    <source>
        <dbReference type="Pfam" id="PF02384"/>
    </source>
</evidence>
<dbReference type="PRINTS" id="PR00507">
    <property type="entry name" value="N12N6MTFRASE"/>
</dbReference>
<dbReference type="GO" id="GO:0009007">
    <property type="term" value="F:site-specific DNA-methyltransferase (adenine-specific) activity"/>
    <property type="evidence" value="ECO:0007669"/>
    <property type="project" value="UniProtKB-EC"/>
</dbReference>
<dbReference type="InterPro" id="IPR003356">
    <property type="entry name" value="DNA_methylase_A-5"/>
</dbReference>
<proteinExistence type="predicted"/>
<name>A0A532UU46_UNCT6</name>
<feature type="domain" description="Type ISP restriction-modification enzyme LLaBIII C-terminal specificity" evidence="8">
    <location>
        <begin position="660"/>
        <end position="1023"/>
    </location>
</feature>
<evidence type="ECO:0000256" key="3">
    <source>
        <dbReference type="ARBA" id="ARBA00022679"/>
    </source>
</evidence>
<evidence type="ECO:0000259" key="8">
    <source>
        <dbReference type="Pfam" id="PF18135"/>
    </source>
</evidence>
<keyword evidence="3" id="KW-0808">Transferase</keyword>
<keyword evidence="10" id="KW-0067">ATP-binding</keyword>
<evidence type="ECO:0000256" key="6">
    <source>
        <dbReference type="SAM" id="MobiDB-lite"/>
    </source>
</evidence>
<comment type="caution">
    <text evidence="10">The sequence shown here is derived from an EMBL/GenBank/DDBJ whole genome shotgun (WGS) entry which is preliminary data.</text>
</comment>
<protein>
    <recommendedName>
        <fullName evidence="1">site-specific DNA-methyltransferase (adenine-specific)</fullName>
        <ecNumber evidence="1">2.1.1.72</ecNumber>
    </recommendedName>
</protein>
<dbReference type="InterPro" id="IPR050953">
    <property type="entry name" value="N4_N6_ade-DNA_methylase"/>
</dbReference>
<dbReference type="PANTHER" id="PTHR33841:SF1">
    <property type="entry name" value="DNA METHYLTRANSFERASE A"/>
    <property type="match status" value="1"/>
</dbReference>
<feature type="domain" description="DNA methylase adenine-specific" evidence="7">
    <location>
        <begin position="292"/>
        <end position="474"/>
    </location>
</feature>
<organism evidence="10 11">
    <name type="scientific">candidate division TA06 bacterium B3_TA06</name>
    <dbReference type="NCBI Taxonomy" id="2012487"/>
    <lineage>
        <taxon>Bacteria</taxon>
        <taxon>Bacteria division TA06</taxon>
    </lineage>
</organism>
<evidence type="ECO:0000256" key="2">
    <source>
        <dbReference type="ARBA" id="ARBA00022603"/>
    </source>
</evidence>
<keyword evidence="10" id="KW-0547">Nucleotide-binding</keyword>
<keyword evidence="10" id="KW-0347">Helicase</keyword>
<accession>A0A532UU46</accession>
<gene>
    <name evidence="10" type="ORF">CEE36_10710</name>
</gene>
<evidence type="ECO:0000313" key="11">
    <source>
        <dbReference type="Proteomes" id="UP000317778"/>
    </source>
</evidence>
<dbReference type="InterPro" id="IPR053980">
    <property type="entry name" value="ISP_coupler"/>
</dbReference>
<dbReference type="EC" id="2.1.1.72" evidence="1"/>
<dbReference type="EMBL" id="NJBO01000027">
    <property type="protein sequence ID" value="TKJ38468.1"/>
    <property type="molecule type" value="Genomic_DNA"/>
</dbReference>
<dbReference type="GO" id="GO:0004386">
    <property type="term" value="F:helicase activity"/>
    <property type="evidence" value="ECO:0007669"/>
    <property type="project" value="UniProtKB-KW"/>
</dbReference>
<sequence>MQELNLKPHHKAVKDYYANLQKLDLFRETKEGSVSPAFGILLRKCAKQFDLTLVEQYRMKARNNSASIQVDGALLDEYKLPHGYWEAKDTRDDLEVEVQKKFKKGYPKDNIIFQSPDRIILYQHGQEVFDKDISETNQENLIAALKLFFAYEPPAYDQWERAVEEFKPLIPQLGEGLRDKIRDEYKQNPDFKKAFEDFFALCKQSLNPNLSKQAVGEMLIQHLMTERLFRTVFNNPDFVRHNIIAAEIEKVVDTLTSHYFSRKDFLAKLDRFYGAIETTAATIDDYSQKQSFLNTVYEQFFQGFSVKVADVLGIIYTPQPIVNFMVNSVEDILKKEFNSSLSSENVHILDPFVGTGSFIVRIMREMKKTALPHKYAHELHCNDIMLLPYYIASMNIEHAYYELTGRYEPFEGICFVDTFELAEEKQRPLFVKANTERVQRQKRAPIFVIIGNPPYNAGQVNENDNNKNRKYPVMDRRVSEKYGEASRATLIRRLNDPYVKAILWASERIGNEGIVALVTNNSFIDGVTFDGMRKSLAEDFTSLYILDLGGDVRKNPKISGTTHNVFGIQVGVSINLLVKSKSRTKKGEIYYARLDEYWRKEQKYEFLENKGHRNNIDWQKINPDKNYTWLTEGICDEFETFIPLCSKEAKQSKGTPCGTIFQVLAPGVVTARDPIVYDYDVEILANRIEAFCDNYNTEVHRYVSKGKPEDVDGFVDYEKVKWSAHLKDALRRGQEAKFNKSKIRKALYRPFKQILLYYDEILNDRPGLFRWFFLSEKEESVNRLICINGAGIKKPLHTIMTNHIPDFQLTSNGHCFPFYTYDEDGSNRRENITDWALQRFREHYGSPRPSGTPLKEGGQPEAVPLNKGEPKGDQITKWDIFHYVYGLLHHPGYREKYAANLKRELPRIPFAPDFWAFARAGKKFADLHVNYEDQPEYELEEIENPDVPLNLKVEKMKLSKDKTQLIYNDFLTLAGIPEEVYQYRLGNRSALEWIVDQYRVKTDKRSGIVSDPNRADDEQYIIRLIKKVITVSLETVKVVNQLKGLEISE</sequence>
<dbReference type="Pfam" id="PF18135">
    <property type="entry name" value="Type_ISP_C"/>
    <property type="match status" value="1"/>
</dbReference>
<feature type="domain" description="Type ISP restriction-modification enzyme coupler" evidence="9">
    <location>
        <begin position="180"/>
        <end position="285"/>
    </location>
</feature>
<keyword evidence="10" id="KW-0378">Hydrolase</keyword>
<dbReference type="GO" id="GO:0032259">
    <property type="term" value="P:methylation"/>
    <property type="evidence" value="ECO:0007669"/>
    <property type="project" value="UniProtKB-KW"/>
</dbReference>
<dbReference type="GO" id="GO:0009307">
    <property type="term" value="P:DNA restriction-modification system"/>
    <property type="evidence" value="ECO:0007669"/>
    <property type="project" value="UniProtKB-KW"/>
</dbReference>
<dbReference type="InterPro" id="IPR041635">
    <property type="entry name" value="Type_ISP_LLaBIII_C"/>
</dbReference>
<dbReference type="PANTHER" id="PTHR33841">
    <property type="entry name" value="DNA METHYLTRANSFERASE YEEA-RELATED"/>
    <property type="match status" value="1"/>
</dbReference>
<dbReference type="Pfam" id="PF02384">
    <property type="entry name" value="N6_Mtase"/>
    <property type="match status" value="1"/>
</dbReference>
<dbReference type="SUPFAM" id="SSF53335">
    <property type="entry name" value="S-adenosyl-L-methionine-dependent methyltransferases"/>
    <property type="match status" value="1"/>
</dbReference>
<evidence type="ECO:0000313" key="10">
    <source>
        <dbReference type="EMBL" id="TKJ38468.1"/>
    </source>
</evidence>
<dbReference type="AlphaFoldDB" id="A0A532UU46"/>
<keyword evidence="2" id="KW-0489">Methyltransferase</keyword>
<dbReference type="InterPro" id="IPR029063">
    <property type="entry name" value="SAM-dependent_MTases_sf"/>
</dbReference>
<dbReference type="Gene3D" id="3.40.50.150">
    <property type="entry name" value="Vaccinia Virus protein VP39"/>
    <property type="match status" value="1"/>
</dbReference>
<evidence type="ECO:0000256" key="1">
    <source>
        <dbReference type="ARBA" id="ARBA00011900"/>
    </source>
</evidence>
<dbReference type="Pfam" id="PF22240">
    <property type="entry name" value="ISP_coupler"/>
    <property type="match status" value="1"/>
</dbReference>
<feature type="region of interest" description="Disordered" evidence="6">
    <location>
        <begin position="846"/>
        <end position="869"/>
    </location>
</feature>
<dbReference type="InterPro" id="IPR002052">
    <property type="entry name" value="DNA_methylase_N6_adenine_CS"/>
</dbReference>